<dbReference type="AlphaFoldDB" id="A0A9Q3E0F5"/>
<keyword evidence="2" id="KW-1185">Reference proteome</keyword>
<evidence type="ECO:0008006" key="3">
    <source>
        <dbReference type="Google" id="ProtNLM"/>
    </source>
</evidence>
<name>A0A9Q3E0F5_9BASI</name>
<dbReference type="CDD" id="cd09272">
    <property type="entry name" value="RNase_HI_RT_Ty1"/>
    <property type="match status" value="1"/>
</dbReference>
<protein>
    <recommendedName>
        <fullName evidence="3">Reverse transcriptase Ty1/copia-type domain-containing protein</fullName>
    </recommendedName>
</protein>
<reference evidence="1" key="1">
    <citation type="submission" date="2021-03" db="EMBL/GenBank/DDBJ databases">
        <title>Draft genome sequence of rust myrtle Austropuccinia psidii MF-1, a brazilian biotype.</title>
        <authorList>
            <person name="Quecine M.C."/>
            <person name="Pachon D.M.R."/>
            <person name="Bonatelli M.L."/>
            <person name="Correr F.H."/>
            <person name="Franceschini L.M."/>
            <person name="Leite T.F."/>
            <person name="Margarido G.R.A."/>
            <person name="Almeida C.A."/>
            <person name="Ferrarezi J.A."/>
            <person name="Labate C.A."/>
        </authorList>
    </citation>
    <scope>NUCLEOTIDE SEQUENCE</scope>
    <source>
        <strain evidence="1">MF-1</strain>
    </source>
</reference>
<dbReference type="PANTHER" id="PTHR11439:SF467">
    <property type="entry name" value="INTEGRASE CATALYTIC DOMAIN-CONTAINING PROTEIN"/>
    <property type="match status" value="1"/>
</dbReference>
<comment type="caution">
    <text evidence="1">The sequence shown here is derived from an EMBL/GenBank/DDBJ whole genome shotgun (WGS) entry which is preliminary data.</text>
</comment>
<accession>A0A9Q3E0F5</accession>
<dbReference type="OrthoDB" id="4927827at2759"/>
<evidence type="ECO:0000313" key="2">
    <source>
        <dbReference type="Proteomes" id="UP000765509"/>
    </source>
</evidence>
<sequence>MSTAVLPNTHLVPASDDEVEKFNVLGVNFRSAIGSINYLSSGTRMDISHTVSSLSQFLEKPGYLHWNAFLHVLWYLKGTTNVGLVYRKSFPLGVKAWSNADWGNCVGTQRSVTGFLATLDGNLVLWKTRKQPSVSISTAEAEYKAICDLASKLIWLKQ</sequence>
<dbReference type="EMBL" id="AVOT02022187">
    <property type="protein sequence ID" value="MBW0511443.1"/>
    <property type="molecule type" value="Genomic_DNA"/>
</dbReference>
<dbReference type="Proteomes" id="UP000765509">
    <property type="component" value="Unassembled WGS sequence"/>
</dbReference>
<evidence type="ECO:0000313" key="1">
    <source>
        <dbReference type="EMBL" id="MBW0511443.1"/>
    </source>
</evidence>
<dbReference type="PANTHER" id="PTHR11439">
    <property type="entry name" value="GAG-POL-RELATED RETROTRANSPOSON"/>
    <property type="match status" value="1"/>
</dbReference>
<proteinExistence type="predicted"/>
<organism evidence="1 2">
    <name type="scientific">Austropuccinia psidii MF-1</name>
    <dbReference type="NCBI Taxonomy" id="1389203"/>
    <lineage>
        <taxon>Eukaryota</taxon>
        <taxon>Fungi</taxon>
        <taxon>Dikarya</taxon>
        <taxon>Basidiomycota</taxon>
        <taxon>Pucciniomycotina</taxon>
        <taxon>Pucciniomycetes</taxon>
        <taxon>Pucciniales</taxon>
        <taxon>Sphaerophragmiaceae</taxon>
        <taxon>Austropuccinia</taxon>
    </lineage>
</organism>
<gene>
    <name evidence="1" type="ORF">O181_051158</name>
</gene>